<accession>A0AAV9Z3M5</accession>
<dbReference type="EMBL" id="JAWWNJ010000219">
    <property type="protein sequence ID" value="KAK6969574.1"/>
    <property type="molecule type" value="Genomic_DNA"/>
</dbReference>
<protein>
    <submittedName>
        <fullName evidence="1">Uncharacterized protein</fullName>
    </submittedName>
</protein>
<dbReference type="Proteomes" id="UP001362999">
    <property type="component" value="Unassembled WGS sequence"/>
</dbReference>
<organism evidence="1 2">
    <name type="scientific">Favolaschia claudopus</name>
    <dbReference type="NCBI Taxonomy" id="2862362"/>
    <lineage>
        <taxon>Eukaryota</taxon>
        <taxon>Fungi</taxon>
        <taxon>Dikarya</taxon>
        <taxon>Basidiomycota</taxon>
        <taxon>Agaricomycotina</taxon>
        <taxon>Agaricomycetes</taxon>
        <taxon>Agaricomycetidae</taxon>
        <taxon>Agaricales</taxon>
        <taxon>Marasmiineae</taxon>
        <taxon>Mycenaceae</taxon>
        <taxon>Favolaschia</taxon>
    </lineage>
</organism>
<gene>
    <name evidence="1" type="ORF">R3P38DRAFT_2814143</name>
</gene>
<dbReference type="AlphaFoldDB" id="A0AAV9Z3M5"/>
<evidence type="ECO:0000313" key="1">
    <source>
        <dbReference type="EMBL" id="KAK6969574.1"/>
    </source>
</evidence>
<reference evidence="1 2" key="1">
    <citation type="journal article" date="2024" name="J Genomics">
        <title>Draft genome sequencing and assembly of Favolaschia claudopus CIRM-BRFM 2984 isolated from oak limbs.</title>
        <authorList>
            <person name="Navarro D."/>
            <person name="Drula E."/>
            <person name="Chaduli D."/>
            <person name="Cazenave R."/>
            <person name="Ahrendt S."/>
            <person name="Wang J."/>
            <person name="Lipzen A."/>
            <person name="Daum C."/>
            <person name="Barry K."/>
            <person name="Grigoriev I.V."/>
            <person name="Favel A."/>
            <person name="Rosso M.N."/>
            <person name="Martin F."/>
        </authorList>
    </citation>
    <scope>NUCLEOTIDE SEQUENCE [LARGE SCALE GENOMIC DNA]</scope>
    <source>
        <strain evidence="1 2">CIRM-BRFM 2984</strain>
    </source>
</reference>
<keyword evidence="2" id="KW-1185">Reference proteome</keyword>
<sequence length="159" mass="17386">MGAISAMGKGWASKENPLRWAPKPHTMNESGIARQNCECTPCHHDRVELGCKNPGKCVDTAKALINCIHPKWNPNIDNCDVLELNASPTEIDTVKSFDPNFRLTDISGGFRIFAFQEAMKDIPARRLISAIAPEPVTIYLHPVISNPGVEVPNGTLVAL</sequence>
<name>A0AAV9Z3M5_9AGAR</name>
<proteinExistence type="predicted"/>
<comment type="caution">
    <text evidence="1">The sequence shown here is derived from an EMBL/GenBank/DDBJ whole genome shotgun (WGS) entry which is preliminary data.</text>
</comment>
<evidence type="ECO:0000313" key="2">
    <source>
        <dbReference type="Proteomes" id="UP001362999"/>
    </source>
</evidence>